<sequence>MKKMTKANLKAMVTEPITVLPAVVLGLLLNLLDGVSYGMIPSRTAIRSLFTLVETASPCSSSHASYRN</sequence>
<name>A0A9N8LDJ8_9BASI</name>
<reference evidence="1 2" key="1">
    <citation type="submission" date="2020-10" db="EMBL/GenBank/DDBJ databases">
        <authorList>
            <person name="Sedaghatjoo S."/>
        </authorList>
    </citation>
    <scope>NUCLEOTIDE SEQUENCE [LARGE SCALE GENOMIC DNA]</scope>
    <source>
        <strain evidence="1 2">LLFL</strain>
    </source>
</reference>
<keyword evidence="2" id="KW-1185">Reference proteome</keyword>
<dbReference type="Proteomes" id="UP000836404">
    <property type="component" value="Unassembled WGS sequence"/>
</dbReference>
<gene>
    <name evidence="1" type="ORF">JKILLFL_G5876</name>
</gene>
<evidence type="ECO:0000313" key="2">
    <source>
        <dbReference type="Proteomes" id="UP000836404"/>
    </source>
</evidence>
<dbReference type="EMBL" id="CAJHJF010000986">
    <property type="protein sequence ID" value="CAD6909823.1"/>
    <property type="molecule type" value="Genomic_DNA"/>
</dbReference>
<organism evidence="1 2">
    <name type="scientific">Tilletia laevis</name>
    <dbReference type="NCBI Taxonomy" id="157183"/>
    <lineage>
        <taxon>Eukaryota</taxon>
        <taxon>Fungi</taxon>
        <taxon>Dikarya</taxon>
        <taxon>Basidiomycota</taxon>
        <taxon>Ustilaginomycotina</taxon>
        <taxon>Exobasidiomycetes</taxon>
        <taxon>Tilletiales</taxon>
        <taxon>Tilletiaceae</taxon>
        <taxon>Tilletia</taxon>
    </lineage>
</organism>
<protein>
    <submittedName>
        <fullName evidence="1">Uncharacterized protein</fullName>
    </submittedName>
</protein>
<accession>A0A9N8LDJ8</accession>
<dbReference type="AlphaFoldDB" id="A0A9N8LDJ8"/>
<proteinExistence type="predicted"/>
<comment type="caution">
    <text evidence="1">The sequence shown here is derived from an EMBL/GenBank/DDBJ whole genome shotgun (WGS) entry which is preliminary data.</text>
</comment>
<evidence type="ECO:0000313" key="1">
    <source>
        <dbReference type="EMBL" id="CAD6909823.1"/>
    </source>
</evidence>